<dbReference type="InterPro" id="IPR050741">
    <property type="entry name" value="Acyl-CoA_dehydrogenase"/>
</dbReference>
<dbReference type="GO" id="GO:0050660">
    <property type="term" value="F:flavin adenine dinucleotide binding"/>
    <property type="evidence" value="ECO:0007669"/>
    <property type="project" value="InterPro"/>
</dbReference>
<dbReference type="Pfam" id="PF02770">
    <property type="entry name" value="Acyl-CoA_dh_M"/>
    <property type="match status" value="1"/>
</dbReference>
<dbReference type="Pfam" id="PF02771">
    <property type="entry name" value="Acyl-CoA_dh_N"/>
    <property type="match status" value="1"/>
</dbReference>
<feature type="domain" description="Acyl-CoA dehydrogenase/oxidase N-terminal" evidence="9">
    <location>
        <begin position="11"/>
        <end position="118"/>
    </location>
</feature>
<proteinExistence type="inferred from homology"/>
<dbReference type="CDD" id="cd00567">
    <property type="entry name" value="ACAD"/>
    <property type="match status" value="1"/>
</dbReference>
<accession>A0A382B309</accession>
<evidence type="ECO:0000256" key="2">
    <source>
        <dbReference type="ARBA" id="ARBA00009347"/>
    </source>
</evidence>
<dbReference type="GO" id="GO:0033539">
    <property type="term" value="P:fatty acid beta-oxidation using acyl-CoA dehydrogenase"/>
    <property type="evidence" value="ECO:0007669"/>
    <property type="project" value="TreeGrafter"/>
</dbReference>
<dbReference type="InterPro" id="IPR036250">
    <property type="entry name" value="AcylCo_DH-like_C"/>
</dbReference>
<dbReference type="PANTHER" id="PTHR48083">
    <property type="entry name" value="MEDIUM-CHAIN SPECIFIC ACYL-COA DEHYDROGENASE, MITOCHONDRIAL-RELATED"/>
    <property type="match status" value="1"/>
</dbReference>
<evidence type="ECO:0000256" key="4">
    <source>
        <dbReference type="ARBA" id="ARBA00022630"/>
    </source>
</evidence>
<dbReference type="InterPro" id="IPR009075">
    <property type="entry name" value="AcylCo_DH/oxidase_C"/>
</dbReference>
<feature type="domain" description="Acyl-CoA oxidase/dehydrogenase middle" evidence="8">
    <location>
        <begin position="123"/>
        <end position="200"/>
    </location>
</feature>
<dbReference type="GO" id="GO:0005737">
    <property type="term" value="C:cytoplasm"/>
    <property type="evidence" value="ECO:0007669"/>
    <property type="project" value="TreeGrafter"/>
</dbReference>
<organism evidence="10">
    <name type="scientific">marine metagenome</name>
    <dbReference type="NCBI Taxonomy" id="408172"/>
    <lineage>
        <taxon>unclassified sequences</taxon>
        <taxon>metagenomes</taxon>
        <taxon>ecological metagenomes</taxon>
    </lineage>
</organism>
<name>A0A382B309_9ZZZZ</name>
<dbReference type="Gene3D" id="1.10.540.10">
    <property type="entry name" value="Acyl-CoA dehydrogenase/oxidase, N-terminal domain"/>
    <property type="match status" value="1"/>
</dbReference>
<evidence type="ECO:0000256" key="5">
    <source>
        <dbReference type="ARBA" id="ARBA00022827"/>
    </source>
</evidence>
<dbReference type="InterPro" id="IPR013786">
    <property type="entry name" value="AcylCoA_DH/ox_N"/>
</dbReference>
<evidence type="ECO:0000259" key="8">
    <source>
        <dbReference type="Pfam" id="PF02770"/>
    </source>
</evidence>
<comment type="cofactor">
    <cofactor evidence="1">
        <name>FAD</name>
        <dbReference type="ChEBI" id="CHEBI:57692"/>
    </cofactor>
</comment>
<dbReference type="PANTHER" id="PTHR48083:SF2">
    <property type="entry name" value="MEDIUM-CHAIN SPECIFIC ACYL-COA DEHYDROGENASE, MITOCHONDRIAL"/>
    <property type="match status" value="1"/>
</dbReference>
<dbReference type="PROSITE" id="PS00072">
    <property type="entry name" value="ACYL_COA_DH_1"/>
    <property type="match status" value="1"/>
</dbReference>
<feature type="domain" description="Acyl-CoA dehydrogenase/oxidase C-terminal" evidence="7">
    <location>
        <begin position="231"/>
        <end position="382"/>
    </location>
</feature>
<keyword evidence="5" id="KW-0274">FAD</keyword>
<dbReference type="AlphaFoldDB" id="A0A382B309"/>
<protein>
    <recommendedName>
        <fullName evidence="3">Medium-chain specific acyl-CoA dehydrogenase, mitochondrial</fullName>
    </recommendedName>
</protein>
<evidence type="ECO:0000256" key="3">
    <source>
        <dbReference type="ARBA" id="ARBA00019125"/>
    </source>
</evidence>
<dbReference type="InterPro" id="IPR006089">
    <property type="entry name" value="Acyl-CoA_DH_CS"/>
</dbReference>
<dbReference type="Gene3D" id="2.40.110.10">
    <property type="entry name" value="Butyryl-CoA Dehydrogenase, subunit A, domain 2"/>
    <property type="match status" value="1"/>
</dbReference>
<reference evidence="10" key="1">
    <citation type="submission" date="2018-05" db="EMBL/GenBank/DDBJ databases">
        <authorList>
            <person name="Lanie J.A."/>
            <person name="Ng W.-L."/>
            <person name="Kazmierczak K.M."/>
            <person name="Andrzejewski T.M."/>
            <person name="Davidsen T.M."/>
            <person name="Wayne K.J."/>
            <person name="Tettelin H."/>
            <person name="Glass J.I."/>
            <person name="Rusch D."/>
            <person name="Podicherti R."/>
            <person name="Tsui H.-C.T."/>
            <person name="Winkler M.E."/>
        </authorList>
    </citation>
    <scope>NUCLEOTIDE SEQUENCE</scope>
</reference>
<gene>
    <name evidence="10" type="ORF">METZ01_LOCUS161050</name>
</gene>
<dbReference type="SUPFAM" id="SSF47203">
    <property type="entry name" value="Acyl-CoA dehydrogenase C-terminal domain-like"/>
    <property type="match status" value="1"/>
</dbReference>
<evidence type="ECO:0000259" key="7">
    <source>
        <dbReference type="Pfam" id="PF00441"/>
    </source>
</evidence>
<dbReference type="InterPro" id="IPR046373">
    <property type="entry name" value="Acyl-CoA_Oxase/DH_mid-dom_sf"/>
</dbReference>
<dbReference type="PROSITE" id="PS00073">
    <property type="entry name" value="ACYL_COA_DH_2"/>
    <property type="match status" value="1"/>
</dbReference>
<dbReference type="InterPro" id="IPR037069">
    <property type="entry name" value="AcylCoA_DH/ox_N_sf"/>
</dbReference>
<evidence type="ECO:0000259" key="9">
    <source>
        <dbReference type="Pfam" id="PF02771"/>
    </source>
</evidence>
<comment type="similarity">
    <text evidence="2">Belongs to the acyl-CoA dehydrogenase family.</text>
</comment>
<dbReference type="Pfam" id="PF00441">
    <property type="entry name" value="Acyl-CoA_dh_1"/>
    <property type="match status" value="1"/>
</dbReference>
<evidence type="ECO:0000313" key="10">
    <source>
        <dbReference type="EMBL" id="SVB08196.1"/>
    </source>
</evidence>
<dbReference type="InterPro" id="IPR009100">
    <property type="entry name" value="AcylCoA_DH/oxidase_NM_dom_sf"/>
</dbReference>
<evidence type="ECO:0000256" key="6">
    <source>
        <dbReference type="ARBA" id="ARBA00023002"/>
    </source>
</evidence>
<keyword evidence="4" id="KW-0285">Flavoprotein</keyword>
<dbReference type="EMBL" id="UINC01027992">
    <property type="protein sequence ID" value="SVB08196.1"/>
    <property type="molecule type" value="Genomic_DNA"/>
</dbReference>
<dbReference type="SUPFAM" id="SSF56645">
    <property type="entry name" value="Acyl-CoA dehydrogenase NM domain-like"/>
    <property type="match status" value="1"/>
</dbReference>
<keyword evidence="6" id="KW-0560">Oxidoreductase</keyword>
<dbReference type="FunFam" id="1.20.140.10:FF:000001">
    <property type="entry name" value="Acyl-CoA dehydrogenase"/>
    <property type="match status" value="1"/>
</dbReference>
<dbReference type="InterPro" id="IPR006091">
    <property type="entry name" value="Acyl-CoA_Oxase/DH_mid-dom"/>
</dbReference>
<sequence length="392" mass="44727">MYSGMTPSALNWQKKIKKFVNDELIPWEVHAEKNNGELPKDIEKKHRDIAISLGLPGMGISKASGGLGLSMFEQMIIWEQLGRVTNALSWCFSEAQDWMENNFNEYQKENYLKPLLLGTKKECYAITETGAGSDVEGSIQTTAEKKGDQYIINGEKWYVTSANIADFFFLQAKIISEDNKDKQALFIVDKNSKGIELVDTPLFSHTYAHHHSIYRFNNVAIPIINIIGEEGRGMDYTHSWFRHERLGIAARCCGAAERLIDEATTFAKERESFGEKISNYQAIQFMLADCVNELASARLMLYETCKAHDSNQDVKILHGKCSMVKLYASEMANRIADRAVQIFGGRGYMRENVAERYYRELRVDRIWEGTSEIHRIIIANSLYKRGLQSLIE</sequence>
<dbReference type="GO" id="GO:0003995">
    <property type="term" value="F:acyl-CoA dehydrogenase activity"/>
    <property type="evidence" value="ECO:0007669"/>
    <property type="project" value="InterPro"/>
</dbReference>
<evidence type="ECO:0000256" key="1">
    <source>
        <dbReference type="ARBA" id="ARBA00001974"/>
    </source>
</evidence>
<dbReference type="Gene3D" id="1.20.140.10">
    <property type="entry name" value="Butyryl-CoA Dehydrogenase, subunit A, domain 3"/>
    <property type="match status" value="1"/>
</dbReference>